<evidence type="ECO:0000313" key="2">
    <source>
        <dbReference type="EMBL" id="EGZ25116.1"/>
    </source>
</evidence>
<dbReference type="KEGG" id="psoj:PHYSODRAFT_478196"/>
<reference evidence="2 3" key="1">
    <citation type="journal article" date="2006" name="Science">
        <title>Phytophthora genome sequences uncover evolutionary origins and mechanisms of pathogenesis.</title>
        <authorList>
            <person name="Tyler B.M."/>
            <person name="Tripathy S."/>
            <person name="Zhang X."/>
            <person name="Dehal P."/>
            <person name="Jiang R.H."/>
            <person name="Aerts A."/>
            <person name="Arredondo F.D."/>
            <person name="Baxter L."/>
            <person name="Bensasson D."/>
            <person name="Beynon J.L."/>
            <person name="Chapman J."/>
            <person name="Damasceno C.M."/>
            <person name="Dorrance A.E."/>
            <person name="Dou D."/>
            <person name="Dickerman A.W."/>
            <person name="Dubchak I.L."/>
            <person name="Garbelotto M."/>
            <person name="Gijzen M."/>
            <person name="Gordon S.G."/>
            <person name="Govers F."/>
            <person name="Grunwald N.J."/>
            <person name="Huang W."/>
            <person name="Ivors K.L."/>
            <person name="Jones R.W."/>
            <person name="Kamoun S."/>
            <person name="Krampis K."/>
            <person name="Lamour K.H."/>
            <person name="Lee M.K."/>
            <person name="McDonald W.H."/>
            <person name="Medina M."/>
            <person name="Meijer H.J."/>
            <person name="Nordberg E.K."/>
            <person name="Maclean D.J."/>
            <person name="Ospina-Giraldo M.D."/>
            <person name="Morris P.F."/>
            <person name="Phuntumart V."/>
            <person name="Putnam N.H."/>
            <person name="Rash S."/>
            <person name="Rose J.K."/>
            <person name="Sakihama Y."/>
            <person name="Salamov A.A."/>
            <person name="Savidor A."/>
            <person name="Scheuring C.F."/>
            <person name="Smith B.M."/>
            <person name="Sobral B.W."/>
            <person name="Terry A."/>
            <person name="Torto-Alalibo T.A."/>
            <person name="Win J."/>
            <person name="Xu Z."/>
            <person name="Zhang H."/>
            <person name="Grigoriev I.V."/>
            <person name="Rokhsar D.S."/>
            <person name="Boore J.L."/>
        </authorList>
    </citation>
    <scope>NUCLEOTIDE SEQUENCE [LARGE SCALE GENOMIC DNA]</scope>
    <source>
        <strain evidence="2 3">P6497</strain>
    </source>
</reference>
<dbReference type="EMBL" id="JH159152">
    <property type="protein sequence ID" value="EGZ25116.1"/>
    <property type="molecule type" value="Genomic_DNA"/>
</dbReference>
<evidence type="ECO:0000313" key="3">
    <source>
        <dbReference type="Proteomes" id="UP000002640"/>
    </source>
</evidence>
<gene>
    <name evidence="2" type="ORF">PHYSODRAFT_478196</name>
</gene>
<accession>G4YYJ8</accession>
<dbReference type="RefSeq" id="XP_009520404.1">
    <property type="nucleotide sequence ID" value="XM_009522109.1"/>
</dbReference>
<proteinExistence type="predicted"/>
<dbReference type="STRING" id="1094619.G4YYJ8"/>
<dbReference type="OMA" id="WTHCEEE"/>
<dbReference type="InParanoid" id="G4YYJ8"/>
<keyword evidence="3" id="KW-1185">Reference proteome</keyword>
<sequence length="320" mass="36303">MVTIPIQPFVHGKRVTAGLPLLGEKGDNNSPRTRGSLTVTVQWTHCEEEEEKALNETKLWAVGSGGGRALIAKKARDRPELPGEAAREVELLRQHMEHVLQLLLTMATEVLEPMYRLHSRLKVAQTRGKTAEEAKMLEQRLDALLHSLLLPQLQTVRDLVARRMDAQLPVVLKKLFGSIEEYLSSFDQSSRRELRSLMEKCLDELNSTMYSLKQEPAKNTAAADATKMALDQHLHVRAWNDQLRQILGTFFVGEESQWHFALEQRVDDAYWKLTENNGGAVSRGHRGDEKAAERPATAAAVAKRKERIERAKQEKAWYEL</sequence>
<feature type="region of interest" description="Disordered" evidence="1">
    <location>
        <begin position="277"/>
        <end position="305"/>
    </location>
</feature>
<dbReference type="GeneID" id="20654969"/>
<evidence type="ECO:0000256" key="1">
    <source>
        <dbReference type="SAM" id="MobiDB-lite"/>
    </source>
</evidence>
<dbReference type="AlphaFoldDB" id="G4YYJ8"/>
<dbReference type="Proteomes" id="UP000002640">
    <property type="component" value="Unassembled WGS sequence"/>
</dbReference>
<name>G4YYJ8_PHYSP</name>
<dbReference type="SMR" id="G4YYJ8"/>
<organism evidence="2 3">
    <name type="scientific">Phytophthora sojae (strain P6497)</name>
    <name type="common">Soybean stem and root rot agent</name>
    <name type="synonym">Phytophthora megasperma f. sp. glycines</name>
    <dbReference type="NCBI Taxonomy" id="1094619"/>
    <lineage>
        <taxon>Eukaryota</taxon>
        <taxon>Sar</taxon>
        <taxon>Stramenopiles</taxon>
        <taxon>Oomycota</taxon>
        <taxon>Peronosporomycetes</taxon>
        <taxon>Peronosporales</taxon>
        <taxon>Peronosporaceae</taxon>
        <taxon>Phytophthora</taxon>
    </lineage>
</organism>
<protein>
    <submittedName>
        <fullName evidence="2">Uncharacterized protein</fullName>
    </submittedName>
</protein>